<dbReference type="Gene3D" id="3.40.605.10">
    <property type="entry name" value="Aldehyde Dehydrogenase, Chain A, domain 1"/>
    <property type="match status" value="1"/>
</dbReference>
<comment type="caution">
    <text evidence="3">The sequence shown here is derived from an EMBL/GenBank/DDBJ whole genome shotgun (WGS) entry which is preliminary data.</text>
</comment>
<dbReference type="GO" id="GO:0004089">
    <property type="term" value="F:carbonate dehydratase activity"/>
    <property type="evidence" value="ECO:0007669"/>
    <property type="project" value="InterPro"/>
</dbReference>
<keyword evidence="1" id="KW-0560">Oxidoreductase</keyword>
<dbReference type="PANTHER" id="PTHR43353:SF5">
    <property type="entry name" value="SUCCINATE-SEMIALDEHYDE DEHYDROGENASE, MITOCHONDRIAL"/>
    <property type="match status" value="1"/>
</dbReference>
<protein>
    <recommendedName>
        <fullName evidence="2">Alpha-carbonic anhydrase domain-containing protein</fullName>
    </recommendedName>
</protein>
<reference evidence="3" key="1">
    <citation type="submission" date="2018-10" db="EMBL/GenBank/DDBJ databases">
        <title>Effector identification in a new, highly contiguous assembly of the strawberry crown rot pathogen Phytophthora cactorum.</title>
        <authorList>
            <person name="Armitage A.D."/>
            <person name="Nellist C.F."/>
            <person name="Bates H."/>
            <person name="Vickerstaff R.J."/>
            <person name="Harrison R.J."/>
        </authorList>
    </citation>
    <scope>NUCLEOTIDE SEQUENCE</scope>
    <source>
        <strain evidence="3">P415</strain>
    </source>
</reference>
<dbReference type="SUPFAM" id="SSF51069">
    <property type="entry name" value="Carbonic anhydrase"/>
    <property type="match status" value="1"/>
</dbReference>
<dbReference type="SMART" id="SM01057">
    <property type="entry name" value="Carb_anhydrase"/>
    <property type="match status" value="1"/>
</dbReference>
<dbReference type="Pfam" id="PF00171">
    <property type="entry name" value="Aldedh"/>
    <property type="match status" value="1"/>
</dbReference>
<gene>
    <name evidence="3" type="ORF">PC118_g18432</name>
</gene>
<dbReference type="PROSITE" id="PS51144">
    <property type="entry name" value="ALPHA_CA_2"/>
    <property type="match status" value="1"/>
</dbReference>
<proteinExistence type="predicted"/>
<evidence type="ECO:0000256" key="1">
    <source>
        <dbReference type="ARBA" id="ARBA00023002"/>
    </source>
</evidence>
<dbReference type="GO" id="GO:0004777">
    <property type="term" value="F:succinate-semialdehyde dehydrogenase (NAD+) activity"/>
    <property type="evidence" value="ECO:0007669"/>
    <property type="project" value="TreeGrafter"/>
</dbReference>
<dbReference type="Proteomes" id="UP000697107">
    <property type="component" value="Unassembled WGS sequence"/>
</dbReference>
<evidence type="ECO:0000313" key="3">
    <source>
        <dbReference type="EMBL" id="KAG2967697.1"/>
    </source>
</evidence>
<dbReference type="Pfam" id="PF00194">
    <property type="entry name" value="Carb_anhydrase"/>
    <property type="match status" value="1"/>
</dbReference>
<dbReference type="GO" id="GO:0008270">
    <property type="term" value="F:zinc ion binding"/>
    <property type="evidence" value="ECO:0007669"/>
    <property type="project" value="InterPro"/>
</dbReference>
<dbReference type="InterPro" id="IPR016162">
    <property type="entry name" value="Ald_DH_N"/>
</dbReference>
<dbReference type="EMBL" id="RCML01000914">
    <property type="protein sequence ID" value="KAG2967697.1"/>
    <property type="molecule type" value="Genomic_DNA"/>
</dbReference>
<dbReference type="InterPro" id="IPR018338">
    <property type="entry name" value="Carbonic_anhydrase_a-class_CS"/>
</dbReference>
<dbReference type="VEuPathDB" id="FungiDB:PC110_g13688"/>
<accession>A0A8T1F8X1</accession>
<dbReference type="GO" id="GO:0009450">
    <property type="term" value="P:gamma-aminobutyric acid catabolic process"/>
    <property type="evidence" value="ECO:0007669"/>
    <property type="project" value="TreeGrafter"/>
</dbReference>
<feature type="domain" description="Alpha-carbonic anhydrase" evidence="2">
    <location>
        <begin position="1"/>
        <end position="272"/>
    </location>
</feature>
<dbReference type="AlphaFoldDB" id="A0A8T1F8X1"/>
<dbReference type="InterPro" id="IPR050740">
    <property type="entry name" value="Aldehyde_DH_Superfamily"/>
</dbReference>
<dbReference type="Gene3D" id="3.10.200.10">
    <property type="entry name" value="Alpha carbonic anhydrase"/>
    <property type="match status" value="1"/>
</dbReference>
<name>A0A8T1F8X1_9STRA</name>
<dbReference type="InterPro" id="IPR015590">
    <property type="entry name" value="Aldehyde_DH_dom"/>
</dbReference>
<dbReference type="PROSITE" id="PS00162">
    <property type="entry name" value="ALPHA_CA_1"/>
    <property type="match status" value="1"/>
</dbReference>
<organism evidence="3 4">
    <name type="scientific">Phytophthora cactorum</name>
    <dbReference type="NCBI Taxonomy" id="29920"/>
    <lineage>
        <taxon>Eukaryota</taxon>
        <taxon>Sar</taxon>
        <taxon>Stramenopiles</taxon>
        <taxon>Oomycota</taxon>
        <taxon>Peronosporomycetes</taxon>
        <taxon>Peronosporales</taxon>
        <taxon>Peronosporaceae</taxon>
        <taxon>Phytophthora</taxon>
    </lineage>
</organism>
<dbReference type="InterPro" id="IPR001148">
    <property type="entry name" value="CA_dom"/>
</dbReference>
<sequence>MTVASDSYMAAVDGGNCTVTVKKETYKYAQFHVHTPSEHTIDGKAFDGEIHFVHKKADGSGALVIGLFLKKTNEADTEPAVDAIVDAMSVATMNATIPMTLGSYSDLLGAYASRGQVFNYAVKMQSRGSPRHRLGQILQSLRNPDLVRSKGYVNGEWVEGRGGEYFAAVDPPNTVGKRSPHRLALSPWHFPYATVVRNLAPCVASGCAAVVKPSGKTPLSMVALARLAEIAGVPAGVINVVTAPQGSHSGIGKELTENPDVRLIAFTGSTRS</sequence>
<dbReference type="InterPro" id="IPR036398">
    <property type="entry name" value="CA_dom_sf"/>
</dbReference>
<dbReference type="PANTHER" id="PTHR43353">
    <property type="entry name" value="SUCCINATE-SEMIALDEHYDE DEHYDROGENASE, MITOCHONDRIAL"/>
    <property type="match status" value="1"/>
</dbReference>
<evidence type="ECO:0000259" key="2">
    <source>
        <dbReference type="PROSITE" id="PS51144"/>
    </source>
</evidence>
<dbReference type="InterPro" id="IPR016161">
    <property type="entry name" value="Ald_DH/histidinol_DH"/>
</dbReference>
<evidence type="ECO:0000313" key="4">
    <source>
        <dbReference type="Proteomes" id="UP000697107"/>
    </source>
</evidence>
<dbReference type="SUPFAM" id="SSF53720">
    <property type="entry name" value="ALDH-like"/>
    <property type="match status" value="1"/>
</dbReference>